<dbReference type="InterPro" id="IPR003601">
    <property type="entry name" value="Topo_IA_2"/>
</dbReference>
<evidence type="ECO:0000256" key="5">
    <source>
        <dbReference type="ARBA" id="ARBA00023125"/>
    </source>
</evidence>
<dbReference type="Pfam" id="PF01131">
    <property type="entry name" value="Topoisom_bac"/>
    <property type="match status" value="1"/>
</dbReference>
<sequence>MEIKIEDKYKKWLPQFDRELFRCAIEKVVSSDKQGIKDTLISESKNVTPTDLRHAAEHLVAPNELDSWAVDVRQEIDLRIGSAFTRLQTRYCQNSFDIYAYKEENRNEKNLISYGPCQFPTLGFVVDRYWRNKQFIPEEFYSIHVEVRTSEGNAQFSWERIRLFDRLTCIVLYEICLEAEQILIKKVIQKEKKKLKPLPLTTVTLQKQTSRLYRMSAKQTVDVAEKLYQQGYISYPRTETDRFGDEQEIKRIVEILTHHSNYGQYAQRLLSNGEYASPRGGQHDDHSHPPIHPCKCNNGSQLQGADNMSVDEKRVYEYICRHFLACCSKDALGAETTVIGQMGTETFICRGLMVLERNYLEIFTDEKWKSSRSNYGSHFLYLSSILISIRWPATDVTIIFPVSPRAPHQISCTAHPPPRRLVLILASEESACAIAVATEGFSATLKNGAILS</sequence>
<comment type="function">
    <text evidence="7">Introduces a single-strand break via transesterification at a target site in duplex DNA. Releases the supercoiling and torsional tension of DNA introduced during the DNA replication and transcription by transiently cleaving and rejoining one strand of the DNA duplex. The scissile phosphodiester is attacked by the catalytic tyrosine of the enzyme, resulting in the formation of a DNA-(5'-phosphotyrosyl)-enzyme intermediate and the expulsion of a 3'-OH DNA strand.</text>
</comment>
<dbReference type="PROSITE" id="PS00396">
    <property type="entry name" value="TOPO_IA_1"/>
    <property type="match status" value="1"/>
</dbReference>
<dbReference type="OrthoDB" id="430051at2759"/>
<keyword evidence="6 7" id="KW-0413">Isomerase</keyword>
<dbReference type="InterPro" id="IPR023406">
    <property type="entry name" value="Topo_IA_AS"/>
</dbReference>
<proteinExistence type="inferred from homology"/>
<dbReference type="GO" id="GO:0006265">
    <property type="term" value="P:DNA topological change"/>
    <property type="evidence" value="ECO:0007669"/>
    <property type="project" value="InterPro"/>
</dbReference>
<evidence type="ECO:0000256" key="2">
    <source>
        <dbReference type="ARBA" id="ARBA00009446"/>
    </source>
</evidence>
<reference evidence="9 10" key="1">
    <citation type="submission" date="2019-03" db="EMBL/GenBank/DDBJ databases">
        <title>Single cell metagenomics reveals metabolic interactions within the superorganism composed of flagellate Streblomastix strix and complex community of Bacteroidetes bacteria on its surface.</title>
        <authorList>
            <person name="Treitli S.C."/>
            <person name="Kolisko M."/>
            <person name="Husnik F."/>
            <person name="Keeling P."/>
            <person name="Hampl V."/>
        </authorList>
    </citation>
    <scope>NUCLEOTIDE SEQUENCE [LARGE SCALE GENOMIC DNA]</scope>
    <source>
        <strain evidence="9">ST1C</strain>
    </source>
</reference>
<dbReference type="GO" id="GO:0031422">
    <property type="term" value="C:RecQ family helicase-topoisomerase III complex"/>
    <property type="evidence" value="ECO:0007669"/>
    <property type="project" value="TreeGrafter"/>
</dbReference>
<dbReference type="Gene3D" id="1.10.460.10">
    <property type="entry name" value="Topoisomerase I, domain 2"/>
    <property type="match status" value="1"/>
</dbReference>
<name>A0A5J4UGH9_9EUKA</name>
<gene>
    <name evidence="9" type="ORF">EZS28_035141</name>
</gene>
<comment type="caution">
    <text evidence="9">The sequence shown here is derived from an EMBL/GenBank/DDBJ whole genome shotgun (WGS) entry which is preliminary data.</text>
</comment>
<dbReference type="PROSITE" id="PS52039">
    <property type="entry name" value="TOPO_IA_2"/>
    <property type="match status" value="1"/>
</dbReference>
<dbReference type="PRINTS" id="PR00417">
    <property type="entry name" value="PRTPISMRASEI"/>
</dbReference>
<dbReference type="InterPro" id="IPR023405">
    <property type="entry name" value="Topo_IA_core_domain"/>
</dbReference>
<dbReference type="InterPro" id="IPR003602">
    <property type="entry name" value="Topo_IA_DNA-bd_dom"/>
</dbReference>
<keyword evidence="4 7" id="KW-0799">Topoisomerase</keyword>
<evidence type="ECO:0000256" key="7">
    <source>
        <dbReference type="RuleBase" id="RU362092"/>
    </source>
</evidence>
<evidence type="ECO:0000256" key="6">
    <source>
        <dbReference type="ARBA" id="ARBA00023235"/>
    </source>
</evidence>
<dbReference type="SMART" id="SM00436">
    <property type="entry name" value="TOP1Bc"/>
    <property type="match status" value="1"/>
</dbReference>
<comment type="catalytic activity">
    <reaction evidence="1 7">
        <text>ATP-independent breakage of single-stranded DNA, followed by passage and rejoining.</text>
        <dbReference type="EC" id="5.6.2.1"/>
    </reaction>
</comment>
<accession>A0A5J4UGH9</accession>
<dbReference type="InterPro" id="IPR013497">
    <property type="entry name" value="Topo_IA_cen"/>
</dbReference>
<dbReference type="SMART" id="SM00437">
    <property type="entry name" value="TOP1Ac"/>
    <property type="match status" value="1"/>
</dbReference>
<keyword evidence="5 7" id="KW-0238">DNA-binding</keyword>
<evidence type="ECO:0000256" key="4">
    <source>
        <dbReference type="ARBA" id="ARBA00023029"/>
    </source>
</evidence>
<dbReference type="Gene3D" id="1.10.290.10">
    <property type="entry name" value="Topoisomerase I, domain 4"/>
    <property type="match status" value="1"/>
</dbReference>
<evidence type="ECO:0000256" key="3">
    <source>
        <dbReference type="ARBA" id="ARBA00012891"/>
    </source>
</evidence>
<dbReference type="Proteomes" id="UP000324800">
    <property type="component" value="Unassembled WGS sequence"/>
</dbReference>
<evidence type="ECO:0000256" key="1">
    <source>
        <dbReference type="ARBA" id="ARBA00000213"/>
    </source>
</evidence>
<evidence type="ECO:0000313" key="10">
    <source>
        <dbReference type="Proteomes" id="UP000324800"/>
    </source>
</evidence>
<dbReference type="GO" id="GO:0005634">
    <property type="term" value="C:nucleus"/>
    <property type="evidence" value="ECO:0007669"/>
    <property type="project" value="TreeGrafter"/>
</dbReference>
<dbReference type="PANTHER" id="PTHR11390:SF21">
    <property type="entry name" value="DNA TOPOISOMERASE 3-ALPHA"/>
    <property type="match status" value="1"/>
</dbReference>
<evidence type="ECO:0000259" key="8">
    <source>
        <dbReference type="PROSITE" id="PS52039"/>
    </source>
</evidence>
<dbReference type="SUPFAM" id="SSF56712">
    <property type="entry name" value="Prokaryotic type I DNA topoisomerase"/>
    <property type="match status" value="1"/>
</dbReference>
<dbReference type="GO" id="GO:0003917">
    <property type="term" value="F:DNA topoisomerase type I (single strand cut, ATP-independent) activity"/>
    <property type="evidence" value="ECO:0007669"/>
    <property type="project" value="UniProtKB-EC"/>
</dbReference>
<protein>
    <recommendedName>
        <fullName evidence="3 7">DNA topoisomerase</fullName>
        <ecNumber evidence="3 7">5.6.2.1</ecNumber>
    </recommendedName>
</protein>
<comment type="similarity">
    <text evidence="2 7">Belongs to the type IA topoisomerase family.</text>
</comment>
<dbReference type="EC" id="5.6.2.1" evidence="3 7"/>
<evidence type="ECO:0000313" key="9">
    <source>
        <dbReference type="EMBL" id="KAA6369333.1"/>
    </source>
</evidence>
<dbReference type="GO" id="GO:0006310">
    <property type="term" value="P:DNA recombination"/>
    <property type="evidence" value="ECO:0007669"/>
    <property type="project" value="TreeGrafter"/>
</dbReference>
<dbReference type="InterPro" id="IPR013826">
    <property type="entry name" value="Topo_IA_cen_sub3"/>
</dbReference>
<dbReference type="EMBL" id="SNRW01016474">
    <property type="protein sequence ID" value="KAA6369333.1"/>
    <property type="molecule type" value="Genomic_DNA"/>
</dbReference>
<dbReference type="PANTHER" id="PTHR11390">
    <property type="entry name" value="PROKARYOTIC DNA TOPOISOMERASE"/>
    <property type="match status" value="1"/>
</dbReference>
<dbReference type="FunFam" id="1.10.290.10:FF:000001">
    <property type="entry name" value="DNA topoisomerase"/>
    <property type="match status" value="1"/>
</dbReference>
<dbReference type="AlphaFoldDB" id="A0A5J4UGH9"/>
<dbReference type="InterPro" id="IPR000380">
    <property type="entry name" value="Topo_IA"/>
</dbReference>
<dbReference type="GO" id="GO:0006281">
    <property type="term" value="P:DNA repair"/>
    <property type="evidence" value="ECO:0007669"/>
    <property type="project" value="TreeGrafter"/>
</dbReference>
<dbReference type="GO" id="GO:0003677">
    <property type="term" value="F:DNA binding"/>
    <property type="evidence" value="ECO:0007669"/>
    <property type="project" value="UniProtKB-KW"/>
</dbReference>
<dbReference type="InterPro" id="IPR013824">
    <property type="entry name" value="Topo_IA_cen_sub1"/>
</dbReference>
<feature type="domain" description="Topo IA-type catalytic" evidence="8">
    <location>
        <begin position="63"/>
        <end position="452"/>
    </location>
</feature>
<organism evidence="9 10">
    <name type="scientific">Streblomastix strix</name>
    <dbReference type="NCBI Taxonomy" id="222440"/>
    <lineage>
        <taxon>Eukaryota</taxon>
        <taxon>Metamonada</taxon>
        <taxon>Preaxostyla</taxon>
        <taxon>Oxymonadida</taxon>
        <taxon>Streblomastigidae</taxon>
        <taxon>Streblomastix</taxon>
    </lineage>
</organism>